<feature type="compositionally biased region" description="Basic and acidic residues" evidence="1">
    <location>
        <begin position="233"/>
        <end position="246"/>
    </location>
</feature>
<proteinExistence type="predicted"/>
<keyword evidence="2" id="KW-0732">Signal</keyword>
<dbReference type="InParanoid" id="Q4N6C7"/>
<dbReference type="KEGG" id="tpv:TP02_0010"/>
<organism evidence="3 4">
    <name type="scientific">Theileria parva</name>
    <name type="common">East coast fever infection agent</name>
    <dbReference type="NCBI Taxonomy" id="5875"/>
    <lineage>
        <taxon>Eukaryota</taxon>
        <taxon>Sar</taxon>
        <taxon>Alveolata</taxon>
        <taxon>Apicomplexa</taxon>
        <taxon>Aconoidasida</taxon>
        <taxon>Piroplasmida</taxon>
        <taxon>Theileriidae</taxon>
        <taxon>Theileria</taxon>
    </lineage>
</organism>
<dbReference type="RefSeq" id="XP_764579.1">
    <property type="nucleotide sequence ID" value="XM_759486.1"/>
</dbReference>
<dbReference type="OMA" id="THEEPEH"/>
<reference evidence="3 4" key="1">
    <citation type="journal article" date="2005" name="Science">
        <title>Genome sequence of Theileria parva, a bovine pathogen that transforms lymphocytes.</title>
        <authorList>
            <person name="Gardner M.J."/>
            <person name="Bishop R."/>
            <person name="Shah T."/>
            <person name="de Villiers E.P."/>
            <person name="Carlton J.M."/>
            <person name="Hall N."/>
            <person name="Ren Q."/>
            <person name="Paulsen I.T."/>
            <person name="Pain A."/>
            <person name="Berriman M."/>
            <person name="Wilson R.J.M."/>
            <person name="Sato S."/>
            <person name="Ralph S.A."/>
            <person name="Mann D.J."/>
            <person name="Xiong Z."/>
            <person name="Shallom S.J."/>
            <person name="Weidman J."/>
            <person name="Jiang L."/>
            <person name="Lynn J."/>
            <person name="Weaver B."/>
            <person name="Shoaibi A."/>
            <person name="Domingo A.R."/>
            <person name="Wasawo D."/>
            <person name="Crabtree J."/>
            <person name="Wortman J.R."/>
            <person name="Haas B."/>
            <person name="Angiuoli S.V."/>
            <person name="Creasy T.H."/>
            <person name="Lu C."/>
            <person name="Suh B."/>
            <person name="Silva J.C."/>
            <person name="Utterback T.R."/>
            <person name="Feldblyum T.V."/>
            <person name="Pertea M."/>
            <person name="Allen J."/>
            <person name="Nierman W.C."/>
            <person name="Taracha E.L.N."/>
            <person name="Salzberg S.L."/>
            <person name="White O.R."/>
            <person name="Fitzhugh H.A."/>
            <person name="Morzaria S."/>
            <person name="Venter J.C."/>
            <person name="Fraser C.M."/>
            <person name="Nene V."/>
        </authorList>
    </citation>
    <scope>NUCLEOTIDE SEQUENCE [LARGE SCALE GENOMIC DNA]</scope>
    <source>
        <strain evidence="3 4">Muguga</strain>
    </source>
</reference>
<evidence type="ECO:0000313" key="4">
    <source>
        <dbReference type="Proteomes" id="UP000001949"/>
    </source>
</evidence>
<feature type="compositionally biased region" description="Polar residues" evidence="1">
    <location>
        <begin position="203"/>
        <end position="214"/>
    </location>
</feature>
<evidence type="ECO:0000256" key="1">
    <source>
        <dbReference type="SAM" id="MobiDB-lite"/>
    </source>
</evidence>
<comment type="caution">
    <text evidence="3">The sequence shown here is derived from an EMBL/GenBank/DDBJ whole genome shotgun (WGS) entry which is preliminary data.</text>
</comment>
<evidence type="ECO:0000313" key="3">
    <source>
        <dbReference type="EMBL" id="EAN32296.1"/>
    </source>
</evidence>
<dbReference type="AlphaFoldDB" id="Q4N6C7"/>
<protein>
    <recommendedName>
        <fullName evidence="5">Theileria-specific sub-telomeric protein, SVSP family</fullName>
    </recommendedName>
</protein>
<dbReference type="STRING" id="5875.Q4N6C7"/>
<keyword evidence="4" id="KW-1185">Reference proteome</keyword>
<feature type="signal peptide" evidence="2">
    <location>
        <begin position="1"/>
        <end position="21"/>
    </location>
</feature>
<sequence>MNKSLIYTHGIILIIIKCVYCSDNQGNTHGTTESDSEDEGDNFEVTQTTGQPVDVQSVPIQPHPQAYPPPVTYTEYPYHSYQHPTPQYPYPTVLQPLEQIYQPHGPPVYIPPSQPTYYGPPYQQYYPGYSPYPQVLSQPQSQQYGSYQSFVPQFQAQPIPQFLPIQQVQYYVPQQYHPGIQYRPPLISQHPIPITHPYGPGQFQPQTTEPQPSETLAPETVQIEVGSEDEIEGDGKGIEKEGEPDKGVRVKPIQTCKKITFMKKNQVGEIIKMSTNDFKKVISDENKVRYTFFSNLEQLLCDGEVIFENKPENKHCRLLIHHKKISRFVLISEEGYYLVDPGNYGWRVKSEKVIKYLKLYTKDSVGNNLLLTKQYYEAKINDHPSTRVRFKSYARCTRVEFKGLVVWEKTENDGYPLLLIITGKLDFQLCFDGYNKIYRKRSGKYKKYIP</sequence>
<evidence type="ECO:0008006" key="5">
    <source>
        <dbReference type="Google" id="ProtNLM"/>
    </source>
</evidence>
<accession>Q4N6C7</accession>
<feature type="chain" id="PRO_5004241710" description="Theileria-specific sub-telomeric protein, SVSP family" evidence="2">
    <location>
        <begin position="22"/>
        <end position="450"/>
    </location>
</feature>
<dbReference type="EMBL" id="AAGK01000002">
    <property type="protein sequence ID" value="EAN32296.1"/>
    <property type="molecule type" value="Genomic_DNA"/>
</dbReference>
<gene>
    <name evidence="3" type="ordered locus">TP02_0010</name>
</gene>
<feature type="region of interest" description="Disordered" evidence="1">
    <location>
        <begin position="197"/>
        <end position="216"/>
    </location>
</feature>
<dbReference type="GeneID" id="3501585"/>
<dbReference type="VEuPathDB" id="PiroplasmaDB:TpMuguga_02g00010"/>
<name>Q4N6C7_THEPA</name>
<dbReference type="Proteomes" id="UP000001949">
    <property type="component" value="Unassembled WGS sequence"/>
</dbReference>
<evidence type="ECO:0000256" key="2">
    <source>
        <dbReference type="SAM" id="SignalP"/>
    </source>
</evidence>
<feature type="region of interest" description="Disordered" evidence="1">
    <location>
        <begin position="224"/>
        <end position="246"/>
    </location>
</feature>